<evidence type="ECO:0000256" key="6">
    <source>
        <dbReference type="ARBA" id="ARBA00023242"/>
    </source>
</evidence>
<feature type="compositionally biased region" description="Basic and acidic residues" evidence="7">
    <location>
        <begin position="611"/>
        <end position="630"/>
    </location>
</feature>
<feature type="region of interest" description="Disordered" evidence="7">
    <location>
        <begin position="773"/>
        <end position="796"/>
    </location>
</feature>
<dbReference type="Gene3D" id="2.40.330.10">
    <property type="entry name" value="DNA-binding pseudobarrel domain"/>
    <property type="match status" value="12"/>
</dbReference>
<dbReference type="HOGENOM" id="CLU_243958_0_0_1"/>
<organism evidence="10">
    <name type="scientific">Arabidopsis lyrata subsp. lyrata</name>
    <name type="common">Lyre-leaved rock-cress</name>
    <dbReference type="NCBI Taxonomy" id="81972"/>
    <lineage>
        <taxon>Eukaryota</taxon>
        <taxon>Viridiplantae</taxon>
        <taxon>Streptophyta</taxon>
        <taxon>Embryophyta</taxon>
        <taxon>Tracheophyta</taxon>
        <taxon>Spermatophyta</taxon>
        <taxon>Magnoliopsida</taxon>
        <taxon>eudicotyledons</taxon>
        <taxon>Gunneridae</taxon>
        <taxon>Pentapetalae</taxon>
        <taxon>rosids</taxon>
        <taxon>malvids</taxon>
        <taxon>Brassicales</taxon>
        <taxon>Brassicaceae</taxon>
        <taxon>Camelineae</taxon>
        <taxon>Arabidopsis</taxon>
    </lineage>
</organism>
<feature type="compositionally biased region" description="Basic and acidic residues" evidence="7">
    <location>
        <begin position="773"/>
        <end position="793"/>
    </location>
</feature>
<feature type="domain" description="TF-B3" evidence="8">
    <location>
        <begin position="1050"/>
        <end position="1148"/>
    </location>
</feature>
<dbReference type="Proteomes" id="UP000008694">
    <property type="component" value="Unassembled WGS sequence"/>
</dbReference>
<sequence>MATFYPQFFHTLVPSFLTHFMIPEDFFLKYIEGTSFAELKSDVSDRTWKVKMSDRRITDGWEDFVVANDFRIGDVVVFRYVGDLVFHVSNLGPNYSEIQDNEEVPREKKAKTNSGEAEAVSSSSSADNSCFVALITALNLTIDTLYLPLHFTSSNGLTRKNSEIVLTDGGERSWVLDLRFDESSHTFYISRGWRNFCDENGQKAGDFFMFKLVGNGEKLVLSFQNIAREDSKDECSSLDSLMDIEKKKYSAKRRGSPYSSYSPSHKQFVTFTLPPDYARIGRLSLSAPFVRENGINKPGEICLLDKHGRKWLTNLLLDSKGTMSLGKGWKDFVKANSLETGFTLKLKWEETTPVLSLCYAESNSDREQEEFSKAIEKRSLFMDTKYLPPHFTSSNGLTRKCHKIVLRDGGERSWELDLKFNESSDTFYISQGWRNFCDENGQKAGGFFMFKLVGNGETLVLSFRPTKSINDGRQRYCSEASRRESVATKLSSEEENITWEGSKDECSTLESLMEKEKKKYSLKPRGSPHSSYSPCHKRFVTFTLPPDYARIGRLVSLSETTLDSISFDACLFGFCSNIYRVFRHRSLGRMALTSLVRYFFWINMVEGDTSNRDKINNNENNKDESRSWERKKNHPKWRDSTPSTQKQYVTLTITPFRRLSKIFTRENDINKPGKITLLGKDGIKQQTNLLFDKTNGSMSLGSGWKDFVKDNGLKTGDSFTLKLIWEDQTPVLSLCPAECSIDREAGGTNQKKSLPIEPSICTKVSKDVNIKEKNNKEESRSVDRERNHLRETDVTPSSQKHVVTLTITPSSVKRDRLILSAQFARENNINKPGTIYLLDRDGTKSLINLQQDKRGTMSLGKGWKEFAEANDIKLGESFMMKLVWEGTIPMLSLLRTEFSSSKANKKESISSEPKSRDSSPIIKNRFVTPALTPEDVKSCKLILTAQFARENNINKPGTLYLLDRDGTKWLTTVKRDNKGTMSLGNGWKEFAETNDLKLGDSFRMELIWEDTTPILSLLRTKFSSSKSNKEESISSEPKSRDSSQTIENRFVTLALTPEDVKACKLILPSQFMKANGISNKLGKITLLGENKVEWPGYLLSRDGTVALGNGWEGFCEANGVKLGHSFTLEFVNEQDTTPTIPVVFFLKHIEGRDDQKMAELRSDASKITWKVKIDGQRLTDGWKEFALAHDLRIGDIVIFRQESDLSFHVTLLGPSCCEIQYGSCLDEETNLEKKKNPNGEAETSSLGRSCFVAKVAPSSLSYDSMHLPRPFVRENGVVTGSGEIVLMNEKGRSWKLKLRQKPSCGTVYVKGGWVSFCDANGLRAGDIYTFKLIQRGGTLVLRLLPNEEAESSSLDPSCFVANVAPSSLRYDTLYLPRRFMRENGLDKRCGKMILMNEKGKSWTLDLKQKKSCGTSLIKRGWSSFCRANGLRAGSIITFKLIKKGGNLVLRLLTNEPKEEDECSEANEVESLSTDQESNEESHDEKISRRKEKKGNLMWKASSSPSENRFVTLTLTPYNILRSVLRLPIPFTRMNGINEDTKMTLLDKHGTKWLTTLRLVDYKSKRLRMAGGWQGFIQANCVKANESIMLELIWEEDTSCILKFCSKVKL</sequence>
<dbReference type="InterPro" id="IPR039218">
    <property type="entry name" value="REM_fam"/>
</dbReference>
<dbReference type="SMART" id="SM01019">
    <property type="entry name" value="B3"/>
    <property type="match status" value="12"/>
</dbReference>
<evidence type="ECO:0000313" key="9">
    <source>
        <dbReference type="EMBL" id="EFH56863.1"/>
    </source>
</evidence>
<evidence type="ECO:0000256" key="3">
    <source>
        <dbReference type="ARBA" id="ARBA00023015"/>
    </source>
</evidence>
<keyword evidence="4" id="KW-0238">DNA-binding</keyword>
<feature type="domain" description="TF-B3" evidence="8">
    <location>
        <begin position="130"/>
        <end position="226"/>
    </location>
</feature>
<feature type="domain" description="TF-B3" evidence="8">
    <location>
        <begin position="5"/>
        <end position="94"/>
    </location>
</feature>
<evidence type="ECO:0000256" key="2">
    <source>
        <dbReference type="ARBA" id="ARBA00022737"/>
    </source>
</evidence>
<dbReference type="SUPFAM" id="SSF101936">
    <property type="entry name" value="DNA-binding pseudobarrel domain"/>
    <property type="match status" value="12"/>
</dbReference>
<name>D7LIB2_ARALL</name>
<evidence type="ECO:0000256" key="5">
    <source>
        <dbReference type="ARBA" id="ARBA00023163"/>
    </source>
</evidence>
<feature type="domain" description="TF-B3" evidence="8">
    <location>
        <begin position="1250"/>
        <end position="1347"/>
    </location>
</feature>
<feature type="domain" description="TF-B3" evidence="8">
    <location>
        <begin position="1509"/>
        <end position="1606"/>
    </location>
</feature>
<dbReference type="PROSITE" id="PS50863">
    <property type="entry name" value="B3"/>
    <property type="match status" value="12"/>
</dbReference>
<dbReference type="GO" id="GO:0005634">
    <property type="term" value="C:nucleus"/>
    <property type="evidence" value="ECO:0007669"/>
    <property type="project" value="UniProtKB-SubCell"/>
</dbReference>
<dbReference type="PANTHER" id="PTHR31674">
    <property type="entry name" value="B3 DOMAIN-CONTAINING PROTEIN REM-LIKE 3-RELATED"/>
    <property type="match status" value="1"/>
</dbReference>
<feature type="region of interest" description="Disordered" evidence="7">
    <location>
        <begin position="97"/>
        <end position="121"/>
    </location>
</feature>
<evidence type="ECO:0000313" key="10">
    <source>
        <dbReference type="Proteomes" id="UP000008694"/>
    </source>
</evidence>
<comment type="subcellular location">
    <subcellularLocation>
        <location evidence="1">Nucleus</location>
    </subcellularLocation>
</comment>
<feature type="domain" description="TF-B3" evidence="8">
    <location>
        <begin position="1358"/>
        <end position="1455"/>
    </location>
</feature>
<dbReference type="EMBL" id="GL348716">
    <property type="protein sequence ID" value="EFH56863.1"/>
    <property type="molecule type" value="Genomic_DNA"/>
</dbReference>
<dbReference type="Gramene" id="fgenesh2_kg.4__385__AT2G24650.1">
    <property type="protein sequence ID" value="fgenesh2_kg.4__385__AT2G24650.1"/>
    <property type="gene ID" value="fgenesh2_kg.4__385__AT2G24650.1"/>
</dbReference>
<dbReference type="Pfam" id="PF02362">
    <property type="entry name" value="B3"/>
    <property type="match status" value="11"/>
</dbReference>
<feature type="domain" description="TF-B3" evidence="8">
    <location>
        <begin position="802"/>
        <end position="897"/>
    </location>
</feature>
<feature type="region of interest" description="Disordered" evidence="7">
    <location>
        <begin position="611"/>
        <end position="644"/>
    </location>
</feature>
<dbReference type="eggNOG" id="ENOG502SK57">
    <property type="taxonomic scope" value="Eukaryota"/>
</dbReference>
<keyword evidence="10" id="KW-1185">Reference proteome</keyword>
<evidence type="ECO:0000259" key="8">
    <source>
        <dbReference type="PROSITE" id="PS50863"/>
    </source>
</evidence>
<evidence type="ECO:0000256" key="1">
    <source>
        <dbReference type="ARBA" id="ARBA00004123"/>
    </source>
</evidence>
<dbReference type="FunFam" id="2.40.330.10:FF:000009">
    <property type="entry name" value="Transcriptional factor B3 family protein"/>
    <property type="match status" value="2"/>
</dbReference>
<protein>
    <submittedName>
        <fullName evidence="9">Transcriptional factor B3 family protein</fullName>
    </submittedName>
</protein>
<reference evidence="10" key="1">
    <citation type="journal article" date="2011" name="Nat. Genet.">
        <title>The Arabidopsis lyrata genome sequence and the basis of rapid genome size change.</title>
        <authorList>
            <person name="Hu T.T."/>
            <person name="Pattyn P."/>
            <person name="Bakker E.G."/>
            <person name="Cao J."/>
            <person name="Cheng J.-F."/>
            <person name="Clark R.M."/>
            <person name="Fahlgren N."/>
            <person name="Fawcett J.A."/>
            <person name="Grimwood J."/>
            <person name="Gundlach H."/>
            <person name="Haberer G."/>
            <person name="Hollister J.D."/>
            <person name="Ossowski S."/>
            <person name="Ottilar R.P."/>
            <person name="Salamov A.A."/>
            <person name="Schneeberger K."/>
            <person name="Spannagl M."/>
            <person name="Wang X."/>
            <person name="Yang L."/>
            <person name="Nasrallah M.E."/>
            <person name="Bergelson J."/>
            <person name="Carrington J.C."/>
            <person name="Gaut B.S."/>
            <person name="Schmutz J."/>
            <person name="Mayer K.F.X."/>
            <person name="Van de Peer Y."/>
            <person name="Grigoriev I.V."/>
            <person name="Nordborg M."/>
            <person name="Weigel D."/>
            <person name="Guo Y.-L."/>
        </authorList>
    </citation>
    <scope>NUCLEOTIDE SEQUENCE [LARGE SCALE GENOMIC DNA]</scope>
    <source>
        <strain evidence="10">cv. MN47</strain>
    </source>
</reference>
<proteinExistence type="predicted"/>
<keyword evidence="5" id="KW-0804">Transcription</keyword>
<feature type="domain" description="TF-B3" evidence="8">
    <location>
        <begin position="370"/>
        <end position="466"/>
    </location>
</feature>
<feature type="domain" description="TF-B3" evidence="8">
    <location>
        <begin position="268"/>
        <end position="363"/>
    </location>
</feature>
<evidence type="ECO:0000256" key="7">
    <source>
        <dbReference type="SAM" id="MobiDB-lite"/>
    </source>
</evidence>
<feature type="domain" description="TF-B3" evidence="8">
    <location>
        <begin position="659"/>
        <end position="738"/>
    </location>
</feature>
<feature type="domain" description="TF-B3" evidence="8">
    <location>
        <begin position="926"/>
        <end position="1021"/>
    </location>
</feature>
<dbReference type="STRING" id="81972.D7LIB2"/>
<accession>D7LIB2</accession>
<evidence type="ECO:0000256" key="4">
    <source>
        <dbReference type="ARBA" id="ARBA00023125"/>
    </source>
</evidence>
<feature type="domain" description="TF-B3" evidence="8">
    <location>
        <begin position="1168"/>
        <end position="1215"/>
    </location>
</feature>
<keyword evidence="2" id="KW-0677">Repeat</keyword>
<keyword evidence="6" id="KW-0539">Nucleus</keyword>
<feature type="region of interest" description="Disordered" evidence="7">
    <location>
        <begin position="1459"/>
        <end position="1501"/>
    </location>
</feature>
<keyword evidence="3" id="KW-0805">Transcription regulation</keyword>
<dbReference type="PANTHER" id="PTHR31674:SF62">
    <property type="entry name" value="B3 DOMAIN-CONTAINING PROTEIN REM14-RELATED"/>
    <property type="match status" value="1"/>
</dbReference>
<dbReference type="GO" id="GO:0003677">
    <property type="term" value="F:DNA binding"/>
    <property type="evidence" value="ECO:0007669"/>
    <property type="project" value="UniProtKB-KW"/>
</dbReference>
<dbReference type="CDD" id="cd10017">
    <property type="entry name" value="B3_DNA"/>
    <property type="match status" value="12"/>
</dbReference>
<dbReference type="InterPro" id="IPR015300">
    <property type="entry name" value="DNA-bd_pseudobarrel_sf"/>
</dbReference>
<gene>
    <name evidence="9" type="ORF">ARALYDRAFT_481325</name>
</gene>
<dbReference type="InterPro" id="IPR003340">
    <property type="entry name" value="B3_DNA-bd"/>
</dbReference>